<sequence length="149" mass="16319">MGFDEEWSALRAQAADQQESSMRLNQLPAGPSGPTPPGNPDFGSSPAQKRAAADAIHNELERSTKTATKWADESSDAAVKAFEGWQTAVGLKKVQSTWDDQVRVLLGRLYAEESRLRSASGYFLGNDQHIRGQFAPLGKSRIHDIEPPR</sequence>
<name>A0ABY9RRF3_9ACTN</name>
<evidence type="ECO:0000313" key="2">
    <source>
        <dbReference type="EMBL" id="WMX44757.1"/>
    </source>
</evidence>
<reference evidence="2 3" key="1">
    <citation type="submission" date="2023-09" db="EMBL/GenBank/DDBJ databases">
        <title>Complete genome of Streptomyces roseicoloratus T14.</title>
        <authorList>
            <person name="Bashizi T."/>
            <person name="Kim M.-J."/>
            <person name="Lee G."/>
            <person name="Tagele S.B."/>
            <person name="Shin J.-H."/>
        </authorList>
    </citation>
    <scope>NUCLEOTIDE SEQUENCE [LARGE SCALE GENOMIC DNA]</scope>
    <source>
        <strain evidence="2 3">T14</strain>
    </source>
</reference>
<evidence type="ECO:0000313" key="3">
    <source>
        <dbReference type="Proteomes" id="UP001250858"/>
    </source>
</evidence>
<gene>
    <name evidence="2" type="ORF">RGF97_07680</name>
</gene>
<accession>A0ABY9RRF3</accession>
<feature type="compositionally biased region" description="Polar residues" evidence="1">
    <location>
        <begin position="15"/>
        <end position="24"/>
    </location>
</feature>
<evidence type="ECO:0008006" key="4">
    <source>
        <dbReference type="Google" id="ProtNLM"/>
    </source>
</evidence>
<organism evidence="2 3">
    <name type="scientific">Streptomyces roseicoloratus</name>
    <dbReference type="NCBI Taxonomy" id="2508722"/>
    <lineage>
        <taxon>Bacteria</taxon>
        <taxon>Bacillati</taxon>
        <taxon>Actinomycetota</taxon>
        <taxon>Actinomycetes</taxon>
        <taxon>Kitasatosporales</taxon>
        <taxon>Streptomycetaceae</taxon>
        <taxon>Streptomyces</taxon>
    </lineage>
</organism>
<feature type="region of interest" description="Disordered" evidence="1">
    <location>
        <begin position="1"/>
        <end position="72"/>
    </location>
</feature>
<protein>
    <recommendedName>
        <fullName evidence="4">PPE family domain-containing protein</fullName>
    </recommendedName>
</protein>
<dbReference type="RefSeq" id="WP_309548188.1">
    <property type="nucleotide sequence ID" value="NZ_CP133762.1"/>
</dbReference>
<dbReference type="Proteomes" id="UP001250858">
    <property type="component" value="Chromosome"/>
</dbReference>
<dbReference type="EMBL" id="CP133762">
    <property type="protein sequence ID" value="WMX44757.1"/>
    <property type="molecule type" value="Genomic_DNA"/>
</dbReference>
<proteinExistence type="predicted"/>
<keyword evidence="3" id="KW-1185">Reference proteome</keyword>
<evidence type="ECO:0000256" key="1">
    <source>
        <dbReference type="SAM" id="MobiDB-lite"/>
    </source>
</evidence>